<dbReference type="PROSITE" id="PS00552">
    <property type="entry name" value="HTH_MERR_1"/>
    <property type="match status" value="1"/>
</dbReference>
<dbReference type="GO" id="GO:0003887">
    <property type="term" value="F:DNA-directed DNA polymerase activity"/>
    <property type="evidence" value="ECO:0007669"/>
    <property type="project" value="InterPro"/>
</dbReference>
<dbReference type="InterPro" id="IPR009061">
    <property type="entry name" value="DNA-bd_dom_put_sf"/>
</dbReference>
<dbReference type="Gene3D" id="3.10.150.10">
    <property type="entry name" value="DNA Polymerase III, subunit A, domain 2"/>
    <property type="match status" value="2"/>
</dbReference>
<keyword evidence="4" id="KW-1185">Reference proteome</keyword>
<dbReference type="PANTHER" id="PTHR30204:SF97">
    <property type="entry name" value="MERR FAMILY REGULATORY PROTEIN"/>
    <property type="match status" value="1"/>
</dbReference>
<dbReference type="OrthoDB" id="7849865at2"/>
<dbReference type="PRINTS" id="PR00040">
    <property type="entry name" value="HTHMERR"/>
</dbReference>
<protein>
    <submittedName>
        <fullName evidence="3">DNA-binding transcriptional regulator, MerR family</fullName>
    </submittedName>
</protein>
<dbReference type="AlphaFoldDB" id="A0A1G8VWN0"/>
<evidence type="ECO:0000313" key="4">
    <source>
        <dbReference type="Proteomes" id="UP000199213"/>
    </source>
</evidence>
<dbReference type="Pfam" id="PF13411">
    <property type="entry name" value="MerR_1"/>
    <property type="match status" value="1"/>
</dbReference>
<name>A0A1G8VWN0_ACTMZ</name>
<dbReference type="SUPFAM" id="SSF55979">
    <property type="entry name" value="DNA clamp"/>
    <property type="match status" value="2"/>
</dbReference>
<dbReference type="InterPro" id="IPR047057">
    <property type="entry name" value="MerR_fam"/>
</dbReference>
<evidence type="ECO:0000259" key="2">
    <source>
        <dbReference type="PROSITE" id="PS50937"/>
    </source>
</evidence>
<dbReference type="PROSITE" id="PS50937">
    <property type="entry name" value="HTH_MERR_2"/>
    <property type="match status" value="1"/>
</dbReference>
<dbReference type="Gene3D" id="1.10.1660.10">
    <property type="match status" value="1"/>
</dbReference>
<dbReference type="GO" id="GO:0003700">
    <property type="term" value="F:DNA-binding transcription factor activity"/>
    <property type="evidence" value="ECO:0007669"/>
    <property type="project" value="InterPro"/>
</dbReference>
<evidence type="ECO:0000313" key="3">
    <source>
        <dbReference type="EMBL" id="SDJ70227.1"/>
    </source>
</evidence>
<proteinExistence type="predicted"/>
<evidence type="ECO:0000256" key="1">
    <source>
        <dbReference type="ARBA" id="ARBA00023125"/>
    </source>
</evidence>
<keyword evidence="1 3" id="KW-0238">DNA-binding</keyword>
<dbReference type="PANTHER" id="PTHR30204">
    <property type="entry name" value="REDOX-CYCLING DRUG-SENSING TRANSCRIPTIONAL ACTIVATOR SOXR"/>
    <property type="match status" value="1"/>
</dbReference>
<gene>
    <name evidence="3" type="ORF">SAMN04487820_101370</name>
</gene>
<organism evidence="3 4">
    <name type="scientific">Actinopolyspora mzabensis</name>
    <dbReference type="NCBI Taxonomy" id="995066"/>
    <lineage>
        <taxon>Bacteria</taxon>
        <taxon>Bacillati</taxon>
        <taxon>Actinomycetota</taxon>
        <taxon>Actinomycetes</taxon>
        <taxon>Actinopolysporales</taxon>
        <taxon>Actinopolysporaceae</taxon>
        <taxon>Actinopolyspora</taxon>
    </lineage>
</organism>
<dbReference type="RefSeq" id="WP_092625692.1">
    <property type="nucleotide sequence ID" value="NZ_FNFM01000001.1"/>
</dbReference>
<dbReference type="GO" id="GO:0006260">
    <property type="term" value="P:DNA replication"/>
    <property type="evidence" value="ECO:0007669"/>
    <property type="project" value="InterPro"/>
</dbReference>
<feature type="domain" description="HTH merR-type" evidence="2">
    <location>
        <begin position="6"/>
        <end position="76"/>
    </location>
</feature>
<dbReference type="SUPFAM" id="SSF46955">
    <property type="entry name" value="Putative DNA-binding domain"/>
    <property type="match status" value="1"/>
</dbReference>
<dbReference type="Pfam" id="PF02767">
    <property type="entry name" value="DNA_pol3_beta_2"/>
    <property type="match status" value="1"/>
</dbReference>
<dbReference type="InterPro" id="IPR000551">
    <property type="entry name" value="MerR-type_HTH_dom"/>
</dbReference>
<dbReference type="SMART" id="SM00422">
    <property type="entry name" value="HTH_MERR"/>
    <property type="match status" value="1"/>
</dbReference>
<reference evidence="4" key="1">
    <citation type="submission" date="2016-10" db="EMBL/GenBank/DDBJ databases">
        <authorList>
            <person name="Varghese N."/>
            <person name="Submissions S."/>
        </authorList>
    </citation>
    <scope>NUCLEOTIDE SEQUENCE [LARGE SCALE GENOMIC DNA]</scope>
    <source>
        <strain evidence="4">DSM 45460</strain>
    </source>
</reference>
<dbReference type="Proteomes" id="UP000199213">
    <property type="component" value="Unassembled WGS sequence"/>
</dbReference>
<dbReference type="InterPro" id="IPR046938">
    <property type="entry name" value="DNA_clamp_sf"/>
</dbReference>
<dbReference type="InterPro" id="IPR022637">
    <property type="entry name" value="DNA_polIII_beta_cen"/>
</dbReference>
<dbReference type="GO" id="GO:0009360">
    <property type="term" value="C:DNA polymerase III complex"/>
    <property type="evidence" value="ECO:0007669"/>
    <property type="project" value="InterPro"/>
</dbReference>
<sequence length="355" mass="38606">MTNTESMSIGVFAKHAGLTASALRFYDDAGLLPPEWVDPSTGYRFYGEAQLCRASWLRQLREIGMPLTVIARFLTAEPAEAERLLDEQVAKVVTDAAAVQHTAAALRTALGKPPRRTVCVLPGPVFADAVDQVLATTLQDPAMPVLGGVRMEATPESVALTATDRYRLASRTLVPTRSSADSWTGTLDGDELRILAPRLRRSPTVSLEVDERSLGHRLADGAVRDCRLLAEFFPDYRLMIESLPAVSHRVTVGKQETVRVLERCASEHVGIRIFDRRPGLVLSDGTEVDIAGAANGNDLTFWFELTTLYPALTHAVGADLMFELRGPDQPATIRSADGGDLTTLVMPCRAPDTAR</sequence>
<dbReference type="EMBL" id="FNFM01000001">
    <property type="protein sequence ID" value="SDJ70227.1"/>
    <property type="molecule type" value="Genomic_DNA"/>
</dbReference>
<dbReference type="GO" id="GO:0008408">
    <property type="term" value="F:3'-5' exonuclease activity"/>
    <property type="evidence" value="ECO:0007669"/>
    <property type="project" value="InterPro"/>
</dbReference>
<accession>A0A1G8VWN0</accession>
<dbReference type="GO" id="GO:0003677">
    <property type="term" value="F:DNA binding"/>
    <property type="evidence" value="ECO:0007669"/>
    <property type="project" value="UniProtKB-KW"/>
</dbReference>